<dbReference type="EMBL" id="OA882316">
    <property type="protein sequence ID" value="CAD7274686.1"/>
    <property type="molecule type" value="Genomic_DNA"/>
</dbReference>
<proteinExistence type="inferred from homology"/>
<dbReference type="SUPFAM" id="SSF53335">
    <property type="entry name" value="S-adenosyl-L-methionine-dependent methyltransferases"/>
    <property type="match status" value="1"/>
</dbReference>
<keyword evidence="2" id="KW-0489">Methyltransferase</keyword>
<dbReference type="CDD" id="cd02440">
    <property type="entry name" value="AdoMet_MTases"/>
    <property type="match status" value="1"/>
</dbReference>
<protein>
    <recommendedName>
        <fullName evidence="4">Methyltransferase type 11 domain-containing protein</fullName>
    </recommendedName>
</protein>
<feature type="domain" description="Methyltransferase type 11" evidence="4">
    <location>
        <begin position="77"/>
        <end position="167"/>
    </location>
</feature>
<evidence type="ECO:0000256" key="2">
    <source>
        <dbReference type="ARBA" id="ARBA00022603"/>
    </source>
</evidence>
<dbReference type="PANTHER" id="PTHR44942:SF4">
    <property type="entry name" value="METHYLTRANSFERASE TYPE 11 DOMAIN-CONTAINING PROTEIN"/>
    <property type="match status" value="1"/>
</dbReference>
<dbReference type="Gene3D" id="3.40.50.150">
    <property type="entry name" value="Vaccinia Virus protein VP39"/>
    <property type="match status" value="1"/>
</dbReference>
<keyword evidence="6" id="KW-1185">Reference proteome</keyword>
<dbReference type="InterPro" id="IPR051052">
    <property type="entry name" value="Diverse_substrate_MTase"/>
</dbReference>
<dbReference type="Pfam" id="PF08241">
    <property type="entry name" value="Methyltransf_11"/>
    <property type="match status" value="1"/>
</dbReference>
<dbReference type="Proteomes" id="UP000678499">
    <property type="component" value="Unassembled WGS sequence"/>
</dbReference>
<dbReference type="InterPro" id="IPR013216">
    <property type="entry name" value="Methyltransf_11"/>
</dbReference>
<evidence type="ECO:0000313" key="6">
    <source>
        <dbReference type="Proteomes" id="UP000678499"/>
    </source>
</evidence>
<accession>A0A7R9BIP7</accession>
<evidence type="ECO:0000256" key="3">
    <source>
        <dbReference type="ARBA" id="ARBA00022679"/>
    </source>
</evidence>
<comment type="similarity">
    <text evidence="1">Belongs to the methyltransferase superfamily.</text>
</comment>
<organism evidence="5">
    <name type="scientific">Notodromas monacha</name>
    <dbReference type="NCBI Taxonomy" id="399045"/>
    <lineage>
        <taxon>Eukaryota</taxon>
        <taxon>Metazoa</taxon>
        <taxon>Ecdysozoa</taxon>
        <taxon>Arthropoda</taxon>
        <taxon>Crustacea</taxon>
        <taxon>Oligostraca</taxon>
        <taxon>Ostracoda</taxon>
        <taxon>Podocopa</taxon>
        <taxon>Podocopida</taxon>
        <taxon>Cypridocopina</taxon>
        <taxon>Cypridoidea</taxon>
        <taxon>Cyprididae</taxon>
        <taxon>Notodromas</taxon>
    </lineage>
</organism>
<gene>
    <name evidence="5" type="ORF">NMOB1V02_LOCUS2509</name>
</gene>
<dbReference type="PANTHER" id="PTHR44942">
    <property type="entry name" value="METHYLTRANSF_11 DOMAIN-CONTAINING PROTEIN"/>
    <property type="match status" value="1"/>
</dbReference>
<dbReference type="InterPro" id="IPR029063">
    <property type="entry name" value="SAM-dependent_MTases_sf"/>
</dbReference>
<dbReference type="AlphaFoldDB" id="A0A7R9BIP7"/>
<keyword evidence="3" id="KW-0808">Transferase</keyword>
<evidence type="ECO:0000313" key="5">
    <source>
        <dbReference type="EMBL" id="CAD7274686.1"/>
    </source>
</evidence>
<dbReference type="GO" id="GO:0008757">
    <property type="term" value="F:S-adenosylmethionine-dependent methyltransferase activity"/>
    <property type="evidence" value="ECO:0007669"/>
    <property type="project" value="InterPro"/>
</dbReference>
<sequence>MTLRLFKSKSFFMSSTEHIIKPGIRRRPTAVARVSFVVVGDKTSAEKHATNTRVPKKRGVFRERETKDYKGPLLHALDVGCGNGYSSKIWSNHFKNVTGIDVNPAKVSDARRHDPPPNIRFAVAPAECIPVQEEEVTIIVSKASHWFDLTDFFSEAERVLMPHGVVALYNACLTPMDFPDLPPEENRKLKEVVNWADNELVKHWPTARATVIEEFANVNIPFSSEAVLVRDGSIYQEVTLSSKDLLQYILSWVAFYRLKAVEGKEAANKFTEEITKRHSTSQHQGPSQIH</sequence>
<dbReference type="GO" id="GO:0032259">
    <property type="term" value="P:methylation"/>
    <property type="evidence" value="ECO:0007669"/>
    <property type="project" value="UniProtKB-KW"/>
</dbReference>
<dbReference type="EMBL" id="CAJPEX010000279">
    <property type="protein sequence ID" value="CAG0914838.1"/>
    <property type="molecule type" value="Genomic_DNA"/>
</dbReference>
<dbReference type="OrthoDB" id="506498at2759"/>
<reference evidence="5" key="1">
    <citation type="submission" date="2020-11" db="EMBL/GenBank/DDBJ databases">
        <authorList>
            <person name="Tran Van P."/>
        </authorList>
    </citation>
    <scope>NUCLEOTIDE SEQUENCE</scope>
</reference>
<evidence type="ECO:0000256" key="1">
    <source>
        <dbReference type="ARBA" id="ARBA00008361"/>
    </source>
</evidence>
<name>A0A7R9BIP7_9CRUS</name>
<evidence type="ECO:0000259" key="4">
    <source>
        <dbReference type="Pfam" id="PF08241"/>
    </source>
</evidence>